<accession>A0A518G2B8</accession>
<dbReference type="KEGG" id="ahel:Q31a_09750"/>
<dbReference type="AlphaFoldDB" id="A0A518G2B8"/>
<dbReference type="PROSITE" id="PS51257">
    <property type="entry name" value="PROKAR_LIPOPROTEIN"/>
    <property type="match status" value="1"/>
</dbReference>
<keyword evidence="1" id="KW-0732">Signal</keyword>
<dbReference type="OrthoDB" id="241339at2"/>
<evidence type="ECO:0000313" key="2">
    <source>
        <dbReference type="EMBL" id="QDV22689.1"/>
    </source>
</evidence>
<dbReference type="EMBL" id="CP036298">
    <property type="protein sequence ID" value="QDV22689.1"/>
    <property type="molecule type" value="Genomic_DNA"/>
</dbReference>
<sequence precursor="true">MRTRCPRAPVVCFLLLASCRWGICHAQPPANAFDPSGNVRYSSIFSQRTELKPQVADAELVQIGTIGPGKQPRYLSRRTGGELASLASPPAGEADWWVTPVGAGLVRIQYQQRGQVLAIGLQGKNRIQLQPIGQHARQLWRPVASGQHAQQFLLESVAQPGFCLTQAGGGRVALQPIAVAATQQWFAIAPPVAATYEPIWRTVHQEVVPNTPLPDAVLELANNHRNALLILLADRRPGKEVQDLQIAAGSSQVVELERDAGATLVETTEVRTPSGVWSREQYTTPIPPSTYYDLSAYEVHLQSIAIDRTGKSPNPIEDTNYVPKSLGWFLLPAGSALPESGRLDVFEQASRAKNPGAVRRLDPARLEADAADPVEKLLQELQSTPRRSF</sequence>
<keyword evidence="3" id="KW-1185">Reference proteome</keyword>
<name>A0A518G2B8_9BACT</name>
<reference evidence="2 3" key="1">
    <citation type="submission" date="2019-02" db="EMBL/GenBank/DDBJ databases">
        <title>Deep-cultivation of Planctomycetes and their phenomic and genomic characterization uncovers novel biology.</title>
        <authorList>
            <person name="Wiegand S."/>
            <person name="Jogler M."/>
            <person name="Boedeker C."/>
            <person name="Pinto D."/>
            <person name="Vollmers J."/>
            <person name="Rivas-Marin E."/>
            <person name="Kohn T."/>
            <person name="Peeters S.H."/>
            <person name="Heuer A."/>
            <person name="Rast P."/>
            <person name="Oberbeckmann S."/>
            <person name="Bunk B."/>
            <person name="Jeske O."/>
            <person name="Meyerdierks A."/>
            <person name="Storesund J.E."/>
            <person name="Kallscheuer N."/>
            <person name="Luecker S."/>
            <person name="Lage O.M."/>
            <person name="Pohl T."/>
            <person name="Merkel B.J."/>
            <person name="Hornburger P."/>
            <person name="Mueller R.-W."/>
            <person name="Bruemmer F."/>
            <person name="Labrenz M."/>
            <person name="Spormann A.M."/>
            <person name="Op den Camp H."/>
            <person name="Overmann J."/>
            <person name="Amann R."/>
            <person name="Jetten M.S.M."/>
            <person name="Mascher T."/>
            <person name="Medema M.H."/>
            <person name="Devos D.P."/>
            <person name="Kaster A.-K."/>
            <person name="Ovreas L."/>
            <person name="Rohde M."/>
            <person name="Galperin M.Y."/>
            <person name="Jogler C."/>
        </authorList>
    </citation>
    <scope>NUCLEOTIDE SEQUENCE [LARGE SCALE GENOMIC DNA]</scope>
    <source>
        <strain evidence="2 3">Q31a</strain>
    </source>
</reference>
<dbReference type="CDD" id="cd00161">
    <property type="entry name" value="beta-trefoil_Ricin-like"/>
    <property type="match status" value="1"/>
</dbReference>
<feature type="signal peptide" evidence="1">
    <location>
        <begin position="1"/>
        <end position="26"/>
    </location>
</feature>
<organism evidence="2 3">
    <name type="scientific">Aureliella helgolandensis</name>
    <dbReference type="NCBI Taxonomy" id="2527968"/>
    <lineage>
        <taxon>Bacteria</taxon>
        <taxon>Pseudomonadati</taxon>
        <taxon>Planctomycetota</taxon>
        <taxon>Planctomycetia</taxon>
        <taxon>Pirellulales</taxon>
        <taxon>Pirellulaceae</taxon>
        <taxon>Aureliella</taxon>
    </lineage>
</organism>
<proteinExistence type="predicted"/>
<dbReference type="Gene3D" id="2.80.10.50">
    <property type="match status" value="1"/>
</dbReference>
<evidence type="ECO:0008006" key="4">
    <source>
        <dbReference type="Google" id="ProtNLM"/>
    </source>
</evidence>
<dbReference type="SUPFAM" id="SSF50370">
    <property type="entry name" value="Ricin B-like lectins"/>
    <property type="match status" value="1"/>
</dbReference>
<feature type="chain" id="PRO_5021961268" description="Ricin B lectin domain-containing protein" evidence="1">
    <location>
        <begin position="27"/>
        <end position="389"/>
    </location>
</feature>
<dbReference type="RefSeq" id="WP_145074591.1">
    <property type="nucleotide sequence ID" value="NZ_CP036298.1"/>
</dbReference>
<dbReference type="Proteomes" id="UP000318017">
    <property type="component" value="Chromosome"/>
</dbReference>
<protein>
    <recommendedName>
        <fullName evidence="4">Ricin B lectin domain-containing protein</fullName>
    </recommendedName>
</protein>
<gene>
    <name evidence="2" type="ORF">Q31a_09750</name>
</gene>
<evidence type="ECO:0000313" key="3">
    <source>
        <dbReference type="Proteomes" id="UP000318017"/>
    </source>
</evidence>
<dbReference type="InterPro" id="IPR035992">
    <property type="entry name" value="Ricin_B-like_lectins"/>
</dbReference>
<evidence type="ECO:0000256" key="1">
    <source>
        <dbReference type="SAM" id="SignalP"/>
    </source>
</evidence>